<name>O45836_CAEEL</name>
<sequence length="125" mass="13592">MLFLAIFCSNFILQFSAEILGDFSCTIPAFNGSVYSQTAVNCNNSYSDIACQQLYPPAYAYSISSKYPKAGGTGGRPLGCYSSSGRPTGPIDEIMKLKASISCPKTCGYCCLVSPKLFENKFRMR</sequence>
<dbReference type="CTD" id="188928"/>
<keyword evidence="1" id="KW-0732">Signal</keyword>
<reference evidence="2 3" key="1">
    <citation type="journal article" date="1998" name="Science">
        <title>Genome sequence of the nematode C. elegans: a platform for investigating biology.</title>
        <authorList>
            <consortium name="The C. elegans sequencing consortium"/>
            <person name="Sulson J.E."/>
            <person name="Waterston R."/>
        </authorList>
    </citation>
    <scope>NUCLEOTIDE SEQUENCE [LARGE SCALE GENOMIC DNA]</scope>
    <source>
        <strain evidence="2 3">Bristol N2</strain>
    </source>
</reference>
<dbReference type="PhylomeDB" id="O45836"/>
<dbReference type="PIR" id="T25306">
    <property type="entry name" value="T25306"/>
</dbReference>
<organism evidence="2 3">
    <name type="scientific">Caenorhabditis elegans</name>
    <dbReference type="NCBI Taxonomy" id="6239"/>
    <lineage>
        <taxon>Eukaryota</taxon>
        <taxon>Metazoa</taxon>
        <taxon>Ecdysozoa</taxon>
        <taxon>Nematoda</taxon>
        <taxon>Chromadorea</taxon>
        <taxon>Rhabditida</taxon>
        <taxon>Rhabditina</taxon>
        <taxon>Rhabditomorpha</taxon>
        <taxon>Rhabditoidea</taxon>
        <taxon>Rhabditidae</taxon>
        <taxon>Peloderinae</taxon>
        <taxon>Caenorhabditis</taxon>
    </lineage>
</organism>
<dbReference type="FunCoup" id="O45836">
    <property type="interactions" value="178"/>
</dbReference>
<feature type="signal peptide" evidence="1">
    <location>
        <begin position="1"/>
        <end position="17"/>
    </location>
</feature>
<evidence type="ECO:0000313" key="2">
    <source>
        <dbReference type="EMBL" id="CAB03431.1"/>
    </source>
</evidence>
<dbReference type="RefSeq" id="NP_506932.1">
    <property type="nucleotide sequence ID" value="NM_074531.1"/>
</dbReference>
<feature type="chain" id="PRO_5004158523" evidence="1">
    <location>
        <begin position="18"/>
        <end position="125"/>
    </location>
</feature>
<dbReference type="HOGENOM" id="CLU_1994675_0_0_1"/>
<protein>
    <submittedName>
        <fullName evidence="2">ShKT domain-containing protein</fullName>
    </submittedName>
</protein>
<evidence type="ECO:0000313" key="4">
    <source>
        <dbReference type="WormBase" id="T26E4.2"/>
    </source>
</evidence>
<gene>
    <name evidence="2" type="ORF">CELE_T26E4.2</name>
    <name evidence="2 4" type="ORF">T26E4.2</name>
</gene>
<dbReference type="AlphaFoldDB" id="O45836"/>
<dbReference type="Bgee" id="WBGene00012044">
    <property type="expression patterns" value="Expressed in larva"/>
</dbReference>
<proteinExistence type="predicted"/>
<dbReference type="AGR" id="WB:WBGene00012044"/>
<evidence type="ECO:0000313" key="3">
    <source>
        <dbReference type="Proteomes" id="UP000001940"/>
    </source>
</evidence>
<dbReference type="Proteomes" id="UP000001940">
    <property type="component" value="Chromosome V"/>
</dbReference>
<dbReference type="UCSC" id="T26E4.2">
    <property type="organism name" value="c. elegans"/>
</dbReference>
<dbReference type="GeneID" id="188928"/>
<dbReference type="PaxDb" id="6239-T26E4.2"/>
<dbReference type="WormBase" id="T26E4.2">
    <property type="protein sequence ID" value="CE16474"/>
    <property type="gene ID" value="WBGene00012044"/>
</dbReference>
<keyword evidence="3" id="KW-1185">Reference proteome</keyword>
<accession>O45836</accession>
<evidence type="ECO:0000256" key="1">
    <source>
        <dbReference type="SAM" id="SignalP"/>
    </source>
</evidence>
<dbReference type="KEGG" id="cel:CELE_T26E4.2"/>
<dbReference type="InParanoid" id="O45836"/>
<dbReference type="EMBL" id="BX284605">
    <property type="protein sequence ID" value="CAB03431.1"/>
    <property type="molecule type" value="Genomic_DNA"/>
</dbReference>